<reference evidence="2" key="1">
    <citation type="journal article" date="2019" name="Beilstein J. Org. Chem.">
        <title>Nanangenines: drimane sesquiterpenoids as the dominant metabolite cohort of a novel Australian fungus, Aspergillus nanangensis.</title>
        <authorList>
            <person name="Lacey H.J."/>
            <person name="Gilchrist C.L.M."/>
            <person name="Crombie A."/>
            <person name="Kalaitzis J.A."/>
            <person name="Vuong D."/>
            <person name="Rutledge P.J."/>
            <person name="Turner P."/>
            <person name="Pitt J.I."/>
            <person name="Lacey E."/>
            <person name="Chooi Y.H."/>
            <person name="Piggott A.M."/>
        </authorList>
    </citation>
    <scope>NUCLEOTIDE SEQUENCE</scope>
    <source>
        <strain evidence="2">MST-FP2251</strain>
    </source>
</reference>
<feature type="region of interest" description="Disordered" evidence="1">
    <location>
        <begin position="94"/>
        <end position="124"/>
    </location>
</feature>
<dbReference type="AlphaFoldDB" id="A0AAD4CB10"/>
<accession>A0AAD4CB10</accession>
<sequence length="158" mass="17698">MDHLPQFRFANDKQDDANILYRRVLNARRAKRYRARRKEQQQPYLETPNIGTTAMGPTISYISTEAALSVSSDSLPNLPLSRGSMTGDIYLEYDDSGLNHTDPGSDYQQQASVEPDQLDNTEQGTVSQIPESYMEEETNISSNPGSDLEIQGGRIIIL</sequence>
<comment type="caution">
    <text evidence="2">The sequence shown here is derived from an EMBL/GenBank/DDBJ whole genome shotgun (WGS) entry which is preliminary data.</text>
</comment>
<reference evidence="2" key="2">
    <citation type="submission" date="2020-02" db="EMBL/GenBank/DDBJ databases">
        <authorList>
            <person name="Gilchrist C.L.M."/>
            <person name="Chooi Y.-H."/>
        </authorList>
    </citation>
    <scope>NUCLEOTIDE SEQUENCE</scope>
    <source>
        <strain evidence="2">MST-FP2251</strain>
    </source>
</reference>
<dbReference type="EMBL" id="VCAU01000312">
    <property type="protein sequence ID" value="KAF9882573.1"/>
    <property type="molecule type" value="Genomic_DNA"/>
</dbReference>
<keyword evidence="3" id="KW-1185">Reference proteome</keyword>
<dbReference type="Proteomes" id="UP001194746">
    <property type="component" value="Unassembled WGS sequence"/>
</dbReference>
<proteinExistence type="predicted"/>
<organism evidence="2 3">
    <name type="scientific">Aspergillus nanangensis</name>
    <dbReference type="NCBI Taxonomy" id="2582783"/>
    <lineage>
        <taxon>Eukaryota</taxon>
        <taxon>Fungi</taxon>
        <taxon>Dikarya</taxon>
        <taxon>Ascomycota</taxon>
        <taxon>Pezizomycotina</taxon>
        <taxon>Eurotiomycetes</taxon>
        <taxon>Eurotiomycetidae</taxon>
        <taxon>Eurotiales</taxon>
        <taxon>Aspergillaceae</taxon>
        <taxon>Aspergillus</taxon>
        <taxon>Aspergillus subgen. Circumdati</taxon>
    </lineage>
</organism>
<gene>
    <name evidence="2" type="ORF">FE257_006855</name>
</gene>
<protein>
    <submittedName>
        <fullName evidence="2">Uncharacterized protein</fullName>
    </submittedName>
</protein>
<evidence type="ECO:0000313" key="2">
    <source>
        <dbReference type="EMBL" id="KAF9882573.1"/>
    </source>
</evidence>
<evidence type="ECO:0000313" key="3">
    <source>
        <dbReference type="Proteomes" id="UP001194746"/>
    </source>
</evidence>
<feature type="compositionally biased region" description="Polar residues" evidence="1">
    <location>
        <begin position="106"/>
        <end position="124"/>
    </location>
</feature>
<evidence type="ECO:0000256" key="1">
    <source>
        <dbReference type="SAM" id="MobiDB-lite"/>
    </source>
</evidence>
<name>A0AAD4CB10_ASPNN</name>